<evidence type="ECO:0000256" key="2">
    <source>
        <dbReference type="ARBA" id="ARBA00023125"/>
    </source>
</evidence>
<dbReference type="AlphaFoldDB" id="A0A2P8GU07"/>
<dbReference type="Pfam" id="PF00440">
    <property type="entry name" value="TetR_N"/>
    <property type="match status" value="1"/>
</dbReference>
<dbReference type="PANTHER" id="PTHR47506">
    <property type="entry name" value="TRANSCRIPTIONAL REGULATORY PROTEIN"/>
    <property type="match status" value="1"/>
</dbReference>
<dbReference type="EMBL" id="PYAU01000001">
    <property type="protein sequence ID" value="PSL37435.1"/>
    <property type="molecule type" value="Genomic_DNA"/>
</dbReference>
<feature type="DNA-binding region" description="H-T-H motif" evidence="4">
    <location>
        <begin position="34"/>
        <end position="53"/>
    </location>
</feature>
<dbReference type="PRINTS" id="PR00455">
    <property type="entry name" value="HTHTETR"/>
</dbReference>
<dbReference type="EMBL" id="RZGY01000002">
    <property type="protein sequence ID" value="RUQ84748.1"/>
    <property type="molecule type" value="Genomic_DNA"/>
</dbReference>
<dbReference type="PROSITE" id="PS50977">
    <property type="entry name" value="HTH_TETR_2"/>
    <property type="match status" value="1"/>
</dbReference>
<dbReference type="OrthoDB" id="3196926at2"/>
<sequence length="193" mass="20297">MTVTLSRTSPSDAGERIVAAADALYYARGFQAVGMDEVRTAAGVSLKRLYQEFASKEALVLAVLRSRHALWDAGVEAAVEAADSPRDKVLAIYDYLSSWFADDSFRGCGFINAFGELGTVFPAVAEFAREHKDSFQRYVAGLVAAAGAPAVLAPQLAILAEGAQTTAAISGNADAARHARAAAETLIDASLAR</sequence>
<evidence type="ECO:0000256" key="4">
    <source>
        <dbReference type="PROSITE-ProRule" id="PRU00335"/>
    </source>
</evidence>
<dbReference type="GO" id="GO:0003677">
    <property type="term" value="F:DNA binding"/>
    <property type="evidence" value="ECO:0007669"/>
    <property type="project" value="UniProtKB-UniRule"/>
</dbReference>
<dbReference type="SUPFAM" id="SSF48498">
    <property type="entry name" value="Tetracyclin repressor-like, C-terminal domain"/>
    <property type="match status" value="1"/>
</dbReference>
<evidence type="ECO:0000313" key="7">
    <source>
        <dbReference type="EMBL" id="RUQ84748.1"/>
    </source>
</evidence>
<dbReference type="InterPro" id="IPR036271">
    <property type="entry name" value="Tet_transcr_reg_TetR-rel_C_sf"/>
</dbReference>
<gene>
    <name evidence="6" type="ORF">CLV49_1042</name>
    <name evidence="7" type="ORF">ELQ93_14245</name>
</gene>
<evidence type="ECO:0000259" key="5">
    <source>
        <dbReference type="PROSITE" id="PS50977"/>
    </source>
</evidence>
<keyword evidence="1" id="KW-0805">Transcription regulation</keyword>
<accession>A0A2P8GU07</accession>
<evidence type="ECO:0000256" key="3">
    <source>
        <dbReference type="ARBA" id="ARBA00023163"/>
    </source>
</evidence>
<feature type="domain" description="HTH tetR-type" evidence="5">
    <location>
        <begin position="11"/>
        <end position="71"/>
    </location>
</feature>
<dbReference type="InterPro" id="IPR001647">
    <property type="entry name" value="HTH_TetR"/>
</dbReference>
<evidence type="ECO:0000256" key="1">
    <source>
        <dbReference type="ARBA" id="ARBA00023015"/>
    </source>
</evidence>
<evidence type="ECO:0000313" key="8">
    <source>
        <dbReference type="Proteomes" id="UP000241203"/>
    </source>
</evidence>
<dbReference type="Proteomes" id="UP000241203">
    <property type="component" value="Unassembled WGS sequence"/>
</dbReference>
<reference evidence="7 9" key="2">
    <citation type="submission" date="2018-12" db="EMBL/GenBank/DDBJ databases">
        <authorList>
            <person name="hu s."/>
            <person name="Xu Y."/>
            <person name="Xu B."/>
            <person name="Li F."/>
        </authorList>
    </citation>
    <scope>NUCLEOTIDE SEQUENCE [LARGE SCALE GENOMIC DNA]</scope>
    <source>
        <strain evidence="7 9">KSW2-17</strain>
    </source>
</reference>
<reference evidence="6 8" key="1">
    <citation type="submission" date="2018-03" db="EMBL/GenBank/DDBJ databases">
        <title>Genomic Encyclopedia of Archaeal and Bacterial Type Strains, Phase II (KMG-II): from individual species to whole genera.</title>
        <authorList>
            <person name="Goeker M."/>
        </authorList>
    </citation>
    <scope>NUCLEOTIDE SEQUENCE [LARGE SCALE GENOMIC DNA]</scope>
    <source>
        <strain evidence="6 8">DSM 21548</strain>
    </source>
</reference>
<keyword evidence="9" id="KW-1185">Reference proteome</keyword>
<name>A0A2P8GU07_9MICO</name>
<comment type="caution">
    <text evidence="6">The sequence shown here is derived from an EMBL/GenBank/DDBJ whole genome shotgun (WGS) entry which is preliminary data.</text>
</comment>
<dbReference type="Gene3D" id="1.10.357.10">
    <property type="entry name" value="Tetracycline Repressor, domain 2"/>
    <property type="match status" value="1"/>
</dbReference>
<evidence type="ECO:0000313" key="9">
    <source>
        <dbReference type="Proteomes" id="UP000268291"/>
    </source>
</evidence>
<dbReference type="PANTHER" id="PTHR47506:SF3">
    <property type="entry name" value="HTH-TYPE TRANSCRIPTIONAL REGULATOR LMRA"/>
    <property type="match status" value="1"/>
</dbReference>
<organism evidence="6 8">
    <name type="scientific">Labedella gwakjiensis</name>
    <dbReference type="NCBI Taxonomy" id="390269"/>
    <lineage>
        <taxon>Bacteria</taxon>
        <taxon>Bacillati</taxon>
        <taxon>Actinomycetota</taxon>
        <taxon>Actinomycetes</taxon>
        <taxon>Micrococcales</taxon>
        <taxon>Microbacteriaceae</taxon>
        <taxon>Labedella</taxon>
    </lineage>
</organism>
<keyword evidence="2 4" id="KW-0238">DNA-binding</keyword>
<dbReference type="SUPFAM" id="SSF46689">
    <property type="entry name" value="Homeodomain-like"/>
    <property type="match status" value="1"/>
</dbReference>
<proteinExistence type="predicted"/>
<keyword evidence="3" id="KW-0804">Transcription</keyword>
<protein>
    <submittedName>
        <fullName evidence="6">TetR family transcriptional regulator</fullName>
    </submittedName>
    <submittedName>
        <fullName evidence="7">TetR/AcrR family transcriptional regulator</fullName>
    </submittedName>
</protein>
<dbReference type="Proteomes" id="UP000268291">
    <property type="component" value="Unassembled WGS sequence"/>
</dbReference>
<dbReference type="RefSeq" id="WP_106562576.1">
    <property type="nucleotide sequence ID" value="NZ_PYAU01000001.1"/>
</dbReference>
<evidence type="ECO:0000313" key="6">
    <source>
        <dbReference type="EMBL" id="PSL37435.1"/>
    </source>
</evidence>
<dbReference type="InterPro" id="IPR009057">
    <property type="entry name" value="Homeodomain-like_sf"/>
</dbReference>